<protein>
    <submittedName>
        <fullName evidence="10">D-alanyl-D-alanine carboxypeptidase family protein</fullName>
        <ecNumber evidence="10">3.4.-.-</ecNumber>
    </submittedName>
</protein>
<keyword evidence="11" id="KW-1185">Reference proteome</keyword>
<dbReference type="GO" id="GO:0004180">
    <property type="term" value="F:carboxypeptidase activity"/>
    <property type="evidence" value="ECO:0007669"/>
    <property type="project" value="UniProtKB-KW"/>
</dbReference>
<organism evidence="10 11">
    <name type="scientific">Bacillus carboniphilus</name>
    <dbReference type="NCBI Taxonomy" id="86663"/>
    <lineage>
        <taxon>Bacteria</taxon>
        <taxon>Bacillati</taxon>
        <taxon>Bacillota</taxon>
        <taxon>Bacilli</taxon>
        <taxon>Bacillales</taxon>
        <taxon>Bacillaceae</taxon>
        <taxon>Bacillus</taxon>
    </lineage>
</organism>
<feature type="transmembrane region" description="Helical" evidence="8">
    <location>
        <begin position="349"/>
        <end position="366"/>
    </location>
</feature>
<sequence>MFFILLVSPAIAGAEVDTPTVESEAAILIEATSGDVLYAKNEEKQMYPASITKIATAIYAIENGNLQDVTKVSERAREADGTRVYLEAGEEVSLDKLVKGLLINSGNDAGIAIAEHLSGSVEQFAVDLNKYLKENVNIENTHFTNPHGLFNEDHYTTASDMAKITAYAIRNQTFSTIFGMKKMDWDGQSWDTTLYNHHKLLISNDYPEVVGGKNGFVNQSGFTLVTNAQKDGLNVIVVTMKASYDRLAYQDTIELLTYGFDHFAIDSVVNDQTYEYQGDSYELSQEQFYVKYKDEKIEQNVKGDSMIITGEDGRTIKEIGLQKVEFDEKSNSINQSSFVSSSKTISNNLIYGVMVLFLVTCGIYFFKVAKL</sequence>
<dbReference type="RefSeq" id="WP_226541121.1">
    <property type="nucleotide sequence ID" value="NZ_CP129013.1"/>
</dbReference>
<dbReference type="EMBL" id="CP129013">
    <property type="protein sequence ID" value="WLR41352.1"/>
    <property type="molecule type" value="Genomic_DNA"/>
</dbReference>
<evidence type="ECO:0000256" key="7">
    <source>
        <dbReference type="RuleBase" id="RU004016"/>
    </source>
</evidence>
<evidence type="ECO:0000256" key="4">
    <source>
        <dbReference type="ARBA" id="ARBA00022960"/>
    </source>
</evidence>
<keyword evidence="10" id="KW-0121">Carboxypeptidase</keyword>
<keyword evidence="4" id="KW-0133">Cell shape</keyword>
<dbReference type="InterPro" id="IPR001967">
    <property type="entry name" value="Peptidase_S11_N"/>
</dbReference>
<dbReference type="Pfam" id="PF00768">
    <property type="entry name" value="Peptidase_S11"/>
    <property type="match status" value="1"/>
</dbReference>
<proteinExistence type="inferred from homology"/>
<dbReference type="EC" id="3.4.-.-" evidence="10"/>
<keyword evidence="10" id="KW-0645">Protease</keyword>
<keyword evidence="8" id="KW-1133">Transmembrane helix</keyword>
<dbReference type="PANTHER" id="PTHR21581:SF33">
    <property type="entry name" value="D-ALANYL-D-ALANINE CARBOXYPEPTIDASE DACB"/>
    <property type="match status" value="1"/>
</dbReference>
<keyword evidence="5" id="KW-0573">Peptidoglycan synthesis</keyword>
<evidence type="ECO:0000256" key="2">
    <source>
        <dbReference type="ARBA" id="ARBA00022729"/>
    </source>
</evidence>
<evidence type="ECO:0000256" key="3">
    <source>
        <dbReference type="ARBA" id="ARBA00022801"/>
    </source>
</evidence>
<feature type="domain" description="Peptidase S11 D-alanyl-D-alanine carboxypeptidase A N-terminal" evidence="9">
    <location>
        <begin position="16"/>
        <end position="243"/>
    </location>
</feature>
<reference evidence="10 11" key="1">
    <citation type="submission" date="2023-06" db="EMBL/GenBank/DDBJ databases">
        <title>Five Gram-positive bacteria isolated from mangrove sediments in Shenzhen, Guangdong, China.</title>
        <authorList>
            <person name="Yu S."/>
            <person name="Zheng W."/>
            <person name="Huang Y."/>
        </authorList>
    </citation>
    <scope>NUCLEOTIDE SEQUENCE [LARGE SCALE GENOMIC DNA]</scope>
    <source>
        <strain evidence="10 11">SaN35-3</strain>
    </source>
</reference>
<dbReference type="InterPro" id="IPR018044">
    <property type="entry name" value="Peptidase_S11"/>
</dbReference>
<evidence type="ECO:0000313" key="10">
    <source>
        <dbReference type="EMBL" id="WLR41352.1"/>
    </source>
</evidence>
<comment type="similarity">
    <text evidence="1 7">Belongs to the peptidase S11 family.</text>
</comment>
<evidence type="ECO:0000259" key="9">
    <source>
        <dbReference type="Pfam" id="PF00768"/>
    </source>
</evidence>
<evidence type="ECO:0000313" key="11">
    <source>
        <dbReference type="Proteomes" id="UP001197974"/>
    </source>
</evidence>
<evidence type="ECO:0000256" key="8">
    <source>
        <dbReference type="SAM" id="Phobius"/>
    </source>
</evidence>
<dbReference type="Gene3D" id="3.40.710.10">
    <property type="entry name" value="DD-peptidase/beta-lactamase superfamily"/>
    <property type="match status" value="1"/>
</dbReference>
<keyword evidence="2" id="KW-0732">Signal</keyword>
<gene>
    <name evidence="10" type="ORF">LC087_10550</name>
</gene>
<evidence type="ECO:0000256" key="5">
    <source>
        <dbReference type="ARBA" id="ARBA00022984"/>
    </source>
</evidence>
<keyword evidence="8" id="KW-0812">Transmembrane</keyword>
<dbReference type="InterPro" id="IPR012338">
    <property type="entry name" value="Beta-lactam/transpept-like"/>
</dbReference>
<accession>A0ABY9JPW0</accession>
<evidence type="ECO:0000256" key="6">
    <source>
        <dbReference type="ARBA" id="ARBA00023316"/>
    </source>
</evidence>
<evidence type="ECO:0000256" key="1">
    <source>
        <dbReference type="ARBA" id="ARBA00007164"/>
    </source>
</evidence>
<dbReference type="PRINTS" id="PR00725">
    <property type="entry name" value="DADACBPTASE1"/>
</dbReference>
<dbReference type="SUPFAM" id="SSF56601">
    <property type="entry name" value="beta-lactamase/transpeptidase-like"/>
    <property type="match status" value="1"/>
</dbReference>
<keyword evidence="3 10" id="KW-0378">Hydrolase</keyword>
<keyword evidence="8" id="KW-0472">Membrane</keyword>
<keyword evidence="6" id="KW-0961">Cell wall biogenesis/degradation</keyword>
<name>A0ABY9JPW0_9BACI</name>
<dbReference type="Proteomes" id="UP001197974">
    <property type="component" value="Chromosome"/>
</dbReference>
<dbReference type="PANTHER" id="PTHR21581">
    <property type="entry name" value="D-ALANYL-D-ALANINE CARBOXYPEPTIDASE"/>
    <property type="match status" value="1"/>
</dbReference>